<dbReference type="GO" id="GO:0030976">
    <property type="term" value="F:thiamine pyrophosphate binding"/>
    <property type="evidence" value="ECO:0007669"/>
    <property type="project" value="InterPro"/>
</dbReference>
<evidence type="ECO:0000256" key="3">
    <source>
        <dbReference type="RuleBase" id="RU362132"/>
    </source>
</evidence>
<name>A0AAU7JF78_9HYPH</name>
<feature type="domain" description="Thiamine pyrophosphate enzyme TPP-binding" evidence="5">
    <location>
        <begin position="399"/>
        <end position="545"/>
    </location>
</feature>
<dbReference type="SUPFAM" id="SSF52467">
    <property type="entry name" value="DHS-like NAD/FAD-binding domain"/>
    <property type="match status" value="1"/>
</dbReference>
<dbReference type="EMBL" id="CP157484">
    <property type="protein sequence ID" value="XBO39032.1"/>
    <property type="molecule type" value="Genomic_DNA"/>
</dbReference>
<evidence type="ECO:0000256" key="2">
    <source>
        <dbReference type="ARBA" id="ARBA00023052"/>
    </source>
</evidence>
<evidence type="ECO:0000313" key="7">
    <source>
        <dbReference type="EMBL" id="XBO39032.1"/>
    </source>
</evidence>
<protein>
    <submittedName>
        <fullName evidence="7">Thiamine pyrophosphate-binding protein</fullName>
    </submittedName>
</protein>
<dbReference type="InterPro" id="IPR029061">
    <property type="entry name" value="THDP-binding"/>
</dbReference>
<dbReference type="Gene3D" id="3.40.50.1220">
    <property type="entry name" value="TPP-binding domain"/>
    <property type="match status" value="1"/>
</dbReference>
<dbReference type="InterPro" id="IPR012001">
    <property type="entry name" value="Thiamin_PyroP_enz_TPP-bd_dom"/>
</dbReference>
<dbReference type="InterPro" id="IPR012000">
    <property type="entry name" value="Thiamin_PyroP_enz_cen_dom"/>
</dbReference>
<dbReference type="Pfam" id="PF02776">
    <property type="entry name" value="TPP_enzyme_N"/>
    <property type="match status" value="1"/>
</dbReference>
<dbReference type="GO" id="GO:0050660">
    <property type="term" value="F:flavin adenine dinucleotide binding"/>
    <property type="evidence" value="ECO:0007669"/>
    <property type="project" value="TreeGrafter"/>
</dbReference>
<dbReference type="InterPro" id="IPR045229">
    <property type="entry name" value="TPP_enz"/>
</dbReference>
<dbReference type="Pfam" id="PF02775">
    <property type="entry name" value="TPP_enzyme_C"/>
    <property type="match status" value="1"/>
</dbReference>
<dbReference type="AlphaFoldDB" id="A0AAU7JF78"/>
<sequence>MSDDAISSRAAARGAAARTGGQLIVDCLQAQGVEHVFCVPGESYLAVLDALHDARIAVTVCRQEGGAAMMADAAGRLTGRPGVVMVTRAPGATNASAGIHIAEQDSVPLVMFVGQIDRSMRGRGAFQEMDYRAVFGTMAKWAVEIDEVERIPEIVSRAFHVAMQGRPGPVVIALPEDMLLEAASVQAGPRVEPVEIWPGLTQMAELQKLIWAAKKPIMILGGSGWSEKACASVARFAERFDMPVAASLRRQMLFSGEHPNYAGEIGIAPNPKLRARIEGADLVILAGGRMSEMPSQSYAILEIPSPKQTLVHVHAGSEEIGRVYHPALGIIASPNAFAAALESVQPPHTIPWSHETRQAREDYLAWTDQPPRIPGRLQMGEAMLWLRNRLPKDAIVTNGAGNYATWPARFLRFRRYGTQLAPTSGSMGYGVPAAIGAKRLHPDRMVVAFAGDGCFLMHGQEFATAVQYGLPVIFVVVDNGMYGTIRMHQEREYPGRISATALKNPNFADYARAFGGHGERVESTEEFAPAFERAVASGKPAILHCLIDPEAITPSQTLAQIRERALAR</sequence>
<dbReference type="InterPro" id="IPR029035">
    <property type="entry name" value="DHS-like_NAD/FAD-binding_dom"/>
</dbReference>
<gene>
    <name evidence="7" type="ORF">ABEG18_25700</name>
</gene>
<accession>A0AAU7JF78</accession>
<dbReference type="CDD" id="cd00568">
    <property type="entry name" value="TPP_enzymes"/>
    <property type="match status" value="1"/>
</dbReference>
<dbReference type="SUPFAM" id="SSF52518">
    <property type="entry name" value="Thiamin diphosphate-binding fold (THDP-binding)"/>
    <property type="match status" value="2"/>
</dbReference>
<comment type="similarity">
    <text evidence="1 3">Belongs to the TPP enzyme family.</text>
</comment>
<dbReference type="NCBIfam" id="NF006052">
    <property type="entry name" value="PRK08199.1"/>
    <property type="match status" value="1"/>
</dbReference>
<evidence type="ECO:0000256" key="1">
    <source>
        <dbReference type="ARBA" id="ARBA00007812"/>
    </source>
</evidence>
<feature type="domain" description="Thiamine pyrophosphate enzyme central" evidence="4">
    <location>
        <begin position="204"/>
        <end position="341"/>
    </location>
</feature>
<dbReference type="FunFam" id="3.40.50.970:FF:000007">
    <property type="entry name" value="Acetolactate synthase"/>
    <property type="match status" value="1"/>
</dbReference>
<dbReference type="GO" id="GO:0003984">
    <property type="term" value="F:acetolactate synthase activity"/>
    <property type="evidence" value="ECO:0007669"/>
    <property type="project" value="TreeGrafter"/>
</dbReference>
<dbReference type="GO" id="GO:0000287">
    <property type="term" value="F:magnesium ion binding"/>
    <property type="evidence" value="ECO:0007669"/>
    <property type="project" value="InterPro"/>
</dbReference>
<dbReference type="InterPro" id="IPR000399">
    <property type="entry name" value="TPP-bd_CS"/>
</dbReference>
<dbReference type="Pfam" id="PF00205">
    <property type="entry name" value="TPP_enzyme_M"/>
    <property type="match status" value="1"/>
</dbReference>
<dbReference type="GO" id="GO:0009097">
    <property type="term" value="P:isoleucine biosynthetic process"/>
    <property type="evidence" value="ECO:0007669"/>
    <property type="project" value="TreeGrafter"/>
</dbReference>
<dbReference type="PROSITE" id="PS00187">
    <property type="entry name" value="TPP_ENZYMES"/>
    <property type="match status" value="1"/>
</dbReference>
<dbReference type="InterPro" id="IPR011766">
    <property type="entry name" value="TPP_enzyme_TPP-bd"/>
</dbReference>
<dbReference type="PANTHER" id="PTHR18968">
    <property type="entry name" value="THIAMINE PYROPHOSPHATE ENZYMES"/>
    <property type="match status" value="1"/>
</dbReference>
<dbReference type="CDD" id="cd07035">
    <property type="entry name" value="TPP_PYR_POX_like"/>
    <property type="match status" value="1"/>
</dbReference>
<dbReference type="RefSeq" id="WP_406855871.1">
    <property type="nucleotide sequence ID" value="NZ_CP157484.1"/>
</dbReference>
<feature type="domain" description="Thiamine pyrophosphate enzyme N-terminal TPP-binding" evidence="6">
    <location>
        <begin position="18"/>
        <end position="131"/>
    </location>
</feature>
<evidence type="ECO:0000259" key="6">
    <source>
        <dbReference type="Pfam" id="PF02776"/>
    </source>
</evidence>
<reference evidence="7" key="1">
    <citation type="submission" date="2024-05" db="EMBL/GenBank/DDBJ databases">
        <authorList>
            <person name="Kim S."/>
            <person name="Heo J."/>
            <person name="Choi H."/>
            <person name="Choi Y."/>
            <person name="Kwon S.-W."/>
            <person name="Kim Y."/>
        </authorList>
    </citation>
    <scope>NUCLEOTIDE SEQUENCE</scope>
    <source>
        <strain evidence="7">KACC 23698</strain>
    </source>
</reference>
<evidence type="ECO:0000259" key="5">
    <source>
        <dbReference type="Pfam" id="PF02775"/>
    </source>
</evidence>
<dbReference type="PANTHER" id="PTHR18968:SF120">
    <property type="entry name" value="ACETOLACTATE SYNTHASE LARGE SUBUNIT"/>
    <property type="match status" value="1"/>
</dbReference>
<proteinExistence type="inferred from homology"/>
<evidence type="ECO:0000259" key="4">
    <source>
        <dbReference type="Pfam" id="PF00205"/>
    </source>
</evidence>
<dbReference type="Gene3D" id="3.40.50.970">
    <property type="match status" value="2"/>
</dbReference>
<dbReference type="GO" id="GO:0005948">
    <property type="term" value="C:acetolactate synthase complex"/>
    <property type="evidence" value="ECO:0007669"/>
    <property type="project" value="TreeGrafter"/>
</dbReference>
<dbReference type="GO" id="GO:0009099">
    <property type="term" value="P:L-valine biosynthetic process"/>
    <property type="evidence" value="ECO:0007669"/>
    <property type="project" value="TreeGrafter"/>
</dbReference>
<keyword evidence="2 3" id="KW-0786">Thiamine pyrophosphate</keyword>
<organism evidence="7">
    <name type="scientific">Alsobacter sp. KACC 23698</name>
    <dbReference type="NCBI Taxonomy" id="3149229"/>
    <lineage>
        <taxon>Bacteria</taxon>
        <taxon>Pseudomonadati</taxon>
        <taxon>Pseudomonadota</taxon>
        <taxon>Alphaproteobacteria</taxon>
        <taxon>Hyphomicrobiales</taxon>
        <taxon>Alsobacteraceae</taxon>
        <taxon>Alsobacter</taxon>
    </lineage>
</organism>